<feature type="signal peptide" evidence="1">
    <location>
        <begin position="1"/>
        <end position="21"/>
    </location>
</feature>
<evidence type="ECO:0000313" key="2">
    <source>
        <dbReference type="EMBL" id="BCZ47187.1"/>
    </source>
</evidence>
<proteinExistence type="predicted"/>
<evidence type="ECO:0000313" key="3">
    <source>
        <dbReference type="Proteomes" id="UP000824633"/>
    </source>
</evidence>
<keyword evidence="3" id="KW-1185">Reference proteome</keyword>
<reference evidence="3" key="1">
    <citation type="submission" date="2021-07" db="EMBL/GenBank/DDBJ databases">
        <title>Complete genome sequencing of a Clostridium isolate.</title>
        <authorList>
            <person name="Ueki A."/>
            <person name="Tonouchi A."/>
        </authorList>
    </citation>
    <scope>NUCLEOTIDE SEQUENCE [LARGE SCALE GENOMIC DNA]</scope>
    <source>
        <strain evidence="3">C5S11</strain>
    </source>
</reference>
<sequence>MKKIVLAVIAMSMLLTNVAFASTKTIHTKNAKDSTVSSVTQNNVYHLDTYDAQ</sequence>
<keyword evidence="1" id="KW-0732">Signal</keyword>
<dbReference type="RefSeq" id="WP_224033560.1">
    <property type="nucleotide sequence ID" value="NZ_AP024849.1"/>
</dbReference>
<name>A0ABM7T5D9_9CLOT</name>
<feature type="chain" id="PRO_5045788104" evidence="1">
    <location>
        <begin position="22"/>
        <end position="53"/>
    </location>
</feature>
<evidence type="ECO:0000256" key="1">
    <source>
        <dbReference type="SAM" id="SignalP"/>
    </source>
</evidence>
<protein>
    <submittedName>
        <fullName evidence="2">Uncharacterized protein</fullName>
    </submittedName>
</protein>
<dbReference type="EMBL" id="AP024849">
    <property type="protein sequence ID" value="BCZ47187.1"/>
    <property type="molecule type" value="Genomic_DNA"/>
</dbReference>
<dbReference type="Proteomes" id="UP000824633">
    <property type="component" value="Chromosome"/>
</dbReference>
<accession>A0ABM7T5D9</accession>
<organism evidence="2 3">
    <name type="scientific">Clostridium gelidum</name>
    <dbReference type="NCBI Taxonomy" id="704125"/>
    <lineage>
        <taxon>Bacteria</taxon>
        <taxon>Bacillati</taxon>
        <taxon>Bacillota</taxon>
        <taxon>Clostridia</taxon>
        <taxon>Eubacteriales</taxon>
        <taxon>Clostridiaceae</taxon>
        <taxon>Clostridium</taxon>
    </lineage>
</organism>
<gene>
    <name evidence="2" type="ORF">psyc5s11_32540</name>
</gene>